<dbReference type="OrthoDB" id="5333655at2759"/>
<name>A0A6A5ZU32_9PLEO</name>
<keyword evidence="5" id="KW-0496">Mitochondrion</keyword>
<evidence type="ECO:0000256" key="6">
    <source>
        <dbReference type="ARBA" id="ARBA00023163"/>
    </source>
</evidence>
<dbReference type="GO" id="GO:0000150">
    <property type="term" value="F:DNA strand exchange activity"/>
    <property type="evidence" value="ECO:0007669"/>
    <property type="project" value="InterPro"/>
</dbReference>
<dbReference type="EMBL" id="ML977310">
    <property type="protein sequence ID" value="KAF2122585.1"/>
    <property type="molecule type" value="Genomic_DNA"/>
</dbReference>
<dbReference type="GO" id="GO:0005739">
    <property type="term" value="C:mitochondrion"/>
    <property type="evidence" value="ECO:0007669"/>
    <property type="project" value="UniProtKB-SubCell"/>
</dbReference>
<dbReference type="Pfam" id="PF12829">
    <property type="entry name" value="Mhr1"/>
    <property type="match status" value="1"/>
</dbReference>
<keyword evidence="4" id="KW-0805">Transcription regulation</keyword>
<dbReference type="GO" id="GO:0003735">
    <property type="term" value="F:structural constituent of ribosome"/>
    <property type="evidence" value="ECO:0007669"/>
    <property type="project" value="TreeGrafter"/>
</dbReference>
<dbReference type="GO" id="GO:1990904">
    <property type="term" value="C:ribonucleoprotein complex"/>
    <property type="evidence" value="ECO:0007669"/>
    <property type="project" value="UniProtKB-KW"/>
</dbReference>
<dbReference type="InterPro" id="IPR024629">
    <property type="entry name" value="Ribosomal_mL67"/>
</dbReference>
<keyword evidence="3" id="KW-0689">Ribosomal protein</keyword>
<dbReference type="PANTHER" id="PTHR28184:SF1">
    <property type="entry name" value="LARGE RIBOSOMAL SUBUNIT PROTEIN ML67"/>
    <property type="match status" value="1"/>
</dbReference>
<evidence type="ECO:0000256" key="8">
    <source>
        <dbReference type="ARBA" id="ARBA00035185"/>
    </source>
</evidence>
<protein>
    <recommendedName>
        <fullName evidence="8">Large ribosomal subunit protein mL67</fullName>
    </recommendedName>
</protein>
<dbReference type="GO" id="GO:0003697">
    <property type="term" value="F:single-stranded DNA binding"/>
    <property type="evidence" value="ECO:0007669"/>
    <property type="project" value="InterPro"/>
</dbReference>
<keyword evidence="7" id="KW-0687">Ribonucleoprotein</keyword>
<evidence type="ECO:0000256" key="7">
    <source>
        <dbReference type="ARBA" id="ARBA00023274"/>
    </source>
</evidence>
<evidence type="ECO:0000313" key="9">
    <source>
        <dbReference type="EMBL" id="KAF2122585.1"/>
    </source>
</evidence>
<dbReference type="AlphaFoldDB" id="A0A6A5ZU32"/>
<gene>
    <name evidence="9" type="ORF">BDV96DRAFT_681251</name>
</gene>
<organism evidence="9 10">
    <name type="scientific">Lophiotrema nucula</name>
    <dbReference type="NCBI Taxonomy" id="690887"/>
    <lineage>
        <taxon>Eukaryota</taxon>
        <taxon>Fungi</taxon>
        <taxon>Dikarya</taxon>
        <taxon>Ascomycota</taxon>
        <taxon>Pezizomycotina</taxon>
        <taxon>Dothideomycetes</taxon>
        <taxon>Pleosporomycetidae</taxon>
        <taxon>Pleosporales</taxon>
        <taxon>Lophiotremataceae</taxon>
        <taxon>Lophiotrema</taxon>
    </lineage>
</organism>
<keyword evidence="6" id="KW-0804">Transcription</keyword>
<dbReference type="PANTHER" id="PTHR28184">
    <property type="entry name" value="MITOCHONDRIAL HOMOLOGOUS RECOMBINATION PROTEIN 1"/>
    <property type="match status" value="1"/>
</dbReference>
<reference evidence="9" key="1">
    <citation type="journal article" date="2020" name="Stud. Mycol.">
        <title>101 Dothideomycetes genomes: a test case for predicting lifestyles and emergence of pathogens.</title>
        <authorList>
            <person name="Haridas S."/>
            <person name="Albert R."/>
            <person name="Binder M."/>
            <person name="Bloem J."/>
            <person name="Labutti K."/>
            <person name="Salamov A."/>
            <person name="Andreopoulos B."/>
            <person name="Baker S."/>
            <person name="Barry K."/>
            <person name="Bills G."/>
            <person name="Bluhm B."/>
            <person name="Cannon C."/>
            <person name="Castanera R."/>
            <person name="Culley D."/>
            <person name="Daum C."/>
            <person name="Ezra D."/>
            <person name="Gonzalez J."/>
            <person name="Henrissat B."/>
            <person name="Kuo A."/>
            <person name="Liang C."/>
            <person name="Lipzen A."/>
            <person name="Lutzoni F."/>
            <person name="Magnuson J."/>
            <person name="Mondo S."/>
            <person name="Nolan M."/>
            <person name="Ohm R."/>
            <person name="Pangilinan J."/>
            <person name="Park H.-J."/>
            <person name="Ramirez L."/>
            <person name="Alfaro M."/>
            <person name="Sun H."/>
            <person name="Tritt A."/>
            <person name="Yoshinaga Y."/>
            <person name="Zwiers L.-H."/>
            <person name="Turgeon B."/>
            <person name="Goodwin S."/>
            <person name="Spatafora J."/>
            <person name="Crous P."/>
            <person name="Grigoriev I."/>
        </authorList>
    </citation>
    <scope>NUCLEOTIDE SEQUENCE</scope>
    <source>
        <strain evidence="9">CBS 627.86</strain>
    </source>
</reference>
<evidence type="ECO:0000256" key="2">
    <source>
        <dbReference type="ARBA" id="ARBA00010741"/>
    </source>
</evidence>
<comment type="similarity">
    <text evidence="2">Belongs to the mitochondrion-specific ribosomal protein mL67 family.</text>
</comment>
<keyword evidence="10" id="KW-1185">Reference proteome</keyword>
<evidence type="ECO:0000256" key="3">
    <source>
        <dbReference type="ARBA" id="ARBA00022980"/>
    </source>
</evidence>
<dbReference type="GO" id="GO:0005840">
    <property type="term" value="C:ribosome"/>
    <property type="evidence" value="ECO:0007669"/>
    <property type="project" value="UniProtKB-KW"/>
</dbReference>
<dbReference type="Proteomes" id="UP000799770">
    <property type="component" value="Unassembled WGS sequence"/>
</dbReference>
<proteinExistence type="inferred from homology"/>
<comment type="subcellular location">
    <subcellularLocation>
        <location evidence="1">Mitochondrion</location>
    </subcellularLocation>
</comment>
<evidence type="ECO:0000313" key="10">
    <source>
        <dbReference type="Proteomes" id="UP000799770"/>
    </source>
</evidence>
<sequence>MPRTTRNAKQLRLIAEKLRAKKASVNHGDHIFVFRNVRTNQVLYSLYPGLDQRHLKQLPFFGKKSKPAEIRADLWHPFCTVTFPSVEQGHDAFRKLQDFRKLHQASWDLHNPGWKVLPKKKLIQNIRDQKANSVADLAKALEMQGEEGGSQERRLENADTKREAFLAKQWEEIRELARQAEGPEFQKLEAEIAKLTSQIHAAGGNKTETRRIFQLMGPPKRRRRKMFWAQEMLKKRAEAEEKDLETERIREDTEVYREQFEQEARERQDRFAQQHNTPLEWVESSDREEEERWFAIWKDILAQQRQTIAKSRLKPSPAEQKVGRAMLAARRGITPEYIGFYETDPASQQKPSETDKLNEELLPQSLKQTEPFKLKGVEIQWVDLHDAEFAESWPAEVEHDTMLINSRKIPLPGQSQTQLPWLSRDEYNDKLRELYDKWEADSKIEARKLASGEGGDILPEPETKKGIAKYLPKVSNPFKRASAP</sequence>
<evidence type="ECO:0000256" key="5">
    <source>
        <dbReference type="ARBA" id="ARBA00023128"/>
    </source>
</evidence>
<evidence type="ECO:0000256" key="1">
    <source>
        <dbReference type="ARBA" id="ARBA00004173"/>
    </source>
</evidence>
<evidence type="ECO:0000256" key="4">
    <source>
        <dbReference type="ARBA" id="ARBA00023015"/>
    </source>
</evidence>
<accession>A0A6A5ZU32</accession>